<dbReference type="Gene3D" id="1.20.120.1750">
    <property type="match status" value="1"/>
</dbReference>
<dbReference type="EMBL" id="CATQJA010000285">
    <property type="protein sequence ID" value="CAJ0558941.1"/>
    <property type="molecule type" value="Genomic_DNA"/>
</dbReference>
<comment type="pathway">
    <text evidence="2">Protein modification; protein ubiquitination.</text>
</comment>
<gene>
    <name evidence="13" type="ORF">MSPICULIGERA_LOCUS1123</name>
</gene>
<dbReference type="Pfam" id="PF22605">
    <property type="entry name" value="IBR_2"/>
    <property type="match status" value="1"/>
</dbReference>
<keyword evidence="9" id="KW-0833">Ubl conjugation pathway</keyword>
<name>A0AA36C4V5_9BILA</name>
<proteinExistence type="inferred from homology"/>
<dbReference type="InterPro" id="IPR044066">
    <property type="entry name" value="TRIAD_supradom"/>
</dbReference>
<comment type="caution">
    <text evidence="13">The sequence shown here is derived from an EMBL/GenBank/DDBJ whole genome shotgun (WGS) entry which is preliminary data.</text>
</comment>
<keyword evidence="10" id="KW-0862">Zinc</keyword>
<dbReference type="Pfam" id="PF21235">
    <property type="entry name" value="UBA_ARI1"/>
    <property type="match status" value="1"/>
</dbReference>
<evidence type="ECO:0000256" key="9">
    <source>
        <dbReference type="ARBA" id="ARBA00022786"/>
    </source>
</evidence>
<evidence type="ECO:0000256" key="11">
    <source>
        <dbReference type="SAM" id="MobiDB-lite"/>
    </source>
</evidence>
<dbReference type="PROSITE" id="PS51873">
    <property type="entry name" value="TRIAD"/>
    <property type="match status" value="1"/>
</dbReference>
<dbReference type="Pfam" id="PF19422">
    <property type="entry name" value="Ariadne"/>
    <property type="match status" value="1"/>
</dbReference>
<dbReference type="InterPro" id="IPR048962">
    <property type="entry name" value="ARIH1-like_UBL"/>
</dbReference>
<comment type="similarity">
    <text evidence="3">Belongs to the RBR family. Ariadne subfamily.</text>
</comment>
<evidence type="ECO:0000313" key="14">
    <source>
        <dbReference type="Proteomes" id="UP001177023"/>
    </source>
</evidence>
<evidence type="ECO:0000256" key="2">
    <source>
        <dbReference type="ARBA" id="ARBA00004906"/>
    </source>
</evidence>
<dbReference type="CDD" id="cd20343">
    <property type="entry name" value="BRcat_RBR_HHARI-like"/>
    <property type="match status" value="1"/>
</dbReference>
<keyword evidence="8" id="KW-0863">Zinc-finger</keyword>
<dbReference type="Pfam" id="PF01485">
    <property type="entry name" value="IBR"/>
    <property type="match status" value="1"/>
</dbReference>
<dbReference type="InterPro" id="IPR054694">
    <property type="entry name" value="Parkin-like_IBR"/>
</dbReference>
<keyword evidence="5" id="KW-0808">Transferase</keyword>
<evidence type="ECO:0000256" key="4">
    <source>
        <dbReference type="ARBA" id="ARBA00012251"/>
    </source>
</evidence>
<dbReference type="Proteomes" id="UP001177023">
    <property type="component" value="Unassembled WGS sequence"/>
</dbReference>
<comment type="catalytic activity">
    <reaction evidence="1">
        <text>[E2 ubiquitin-conjugating enzyme]-S-ubiquitinyl-L-cysteine + [acceptor protein]-L-lysine = [E2 ubiquitin-conjugating enzyme]-L-cysteine + [acceptor protein]-N(6)-ubiquitinyl-L-lysine.</text>
        <dbReference type="EC" id="2.3.2.31"/>
    </reaction>
</comment>
<evidence type="ECO:0000256" key="6">
    <source>
        <dbReference type="ARBA" id="ARBA00022723"/>
    </source>
</evidence>
<evidence type="ECO:0000256" key="10">
    <source>
        <dbReference type="ARBA" id="ARBA00022833"/>
    </source>
</evidence>
<dbReference type="GO" id="GO:0008270">
    <property type="term" value="F:zinc ion binding"/>
    <property type="evidence" value="ECO:0007669"/>
    <property type="project" value="UniProtKB-KW"/>
</dbReference>
<dbReference type="CDD" id="cd20356">
    <property type="entry name" value="Rcat_RBR_HHARI-like"/>
    <property type="match status" value="1"/>
</dbReference>
<reference evidence="13" key="1">
    <citation type="submission" date="2023-06" db="EMBL/GenBank/DDBJ databases">
        <authorList>
            <person name="Delattre M."/>
        </authorList>
    </citation>
    <scope>NUCLEOTIDE SEQUENCE</scope>
    <source>
        <strain evidence="13">AF72</strain>
    </source>
</reference>
<keyword evidence="7" id="KW-0677">Repeat</keyword>
<dbReference type="GO" id="GO:0016567">
    <property type="term" value="P:protein ubiquitination"/>
    <property type="evidence" value="ECO:0007669"/>
    <property type="project" value="InterPro"/>
</dbReference>
<feature type="region of interest" description="Disordered" evidence="11">
    <location>
        <begin position="1"/>
        <end position="38"/>
    </location>
</feature>
<dbReference type="EC" id="2.3.2.31" evidence="4"/>
<evidence type="ECO:0000256" key="5">
    <source>
        <dbReference type="ARBA" id="ARBA00022679"/>
    </source>
</evidence>
<keyword evidence="6" id="KW-0479">Metal-binding</keyword>
<evidence type="ECO:0000256" key="7">
    <source>
        <dbReference type="ARBA" id="ARBA00022737"/>
    </source>
</evidence>
<dbReference type="InterPro" id="IPR002867">
    <property type="entry name" value="IBR_dom"/>
</dbReference>
<evidence type="ECO:0000256" key="1">
    <source>
        <dbReference type="ARBA" id="ARBA00001798"/>
    </source>
</evidence>
<feature type="domain" description="RING-type" evidence="12">
    <location>
        <begin position="83"/>
        <end position="302"/>
    </location>
</feature>
<dbReference type="AlphaFoldDB" id="A0AA36C4V5"/>
<dbReference type="GO" id="GO:0061630">
    <property type="term" value="F:ubiquitin protein ligase activity"/>
    <property type="evidence" value="ECO:0007669"/>
    <property type="project" value="UniProtKB-EC"/>
</dbReference>
<dbReference type="FunFam" id="1.20.120.1750:FF:000007">
    <property type="entry name" value="RBR-type E3 ubiquitin transferase"/>
    <property type="match status" value="1"/>
</dbReference>
<evidence type="ECO:0000313" key="13">
    <source>
        <dbReference type="EMBL" id="CAJ0558941.1"/>
    </source>
</evidence>
<dbReference type="PANTHER" id="PTHR11685">
    <property type="entry name" value="RBR FAMILY RING FINGER AND IBR DOMAIN-CONTAINING"/>
    <property type="match status" value="1"/>
</dbReference>
<dbReference type="InterPro" id="IPR031127">
    <property type="entry name" value="E3_UB_ligase_RBR"/>
</dbReference>
<evidence type="ECO:0000259" key="12">
    <source>
        <dbReference type="PROSITE" id="PS51873"/>
    </source>
</evidence>
<feature type="non-terminal residue" evidence="13">
    <location>
        <position position="465"/>
    </location>
</feature>
<dbReference type="InterPro" id="IPR045840">
    <property type="entry name" value="Ariadne"/>
</dbReference>
<organism evidence="13 14">
    <name type="scientific">Mesorhabditis spiculigera</name>
    <dbReference type="NCBI Taxonomy" id="96644"/>
    <lineage>
        <taxon>Eukaryota</taxon>
        <taxon>Metazoa</taxon>
        <taxon>Ecdysozoa</taxon>
        <taxon>Nematoda</taxon>
        <taxon>Chromadorea</taxon>
        <taxon>Rhabditida</taxon>
        <taxon>Rhabditina</taxon>
        <taxon>Rhabditomorpha</taxon>
        <taxon>Rhabditoidea</taxon>
        <taxon>Rhabditidae</taxon>
        <taxon>Mesorhabditinae</taxon>
        <taxon>Mesorhabditis</taxon>
    </lineage>
</organism>
<evidence type="ECO:0000256" key="3">
    <source>
        <dbReference type="ARBA" id="ARBA00005884"/>
    </source>
</evidence>
<dbReference type="SUPFAM" id="SSF57850">
    <property type="entry name" value="RING/U-box"/>
    <property type="match status" value="2"/>
</dbReference>
<dbReference type="SMART" id="SM00647">
    <property type="entry name" value="IBR"/>
    <property type="match status" value="2"/>
</dbReference>
<protein>
    <recommendedName>
        <fullName evidence="4">RBR-type E3 ubiquitin transferase</fullName>
        <ecNumber evidence="4">2.3.2.31</ecNumber>
    </recommendedName>
</protein>
<evidence type="ECO:0000256" key="8">
    <source>
        <dbReference type="ARBA" id="ARBA00022771"/>
    </source>
</evidence>
<keyword evidence="14" id="KW-1185">Reference proteome</keyword>
<accession>A0AA36C4V5</accession>
<sequence length="465" mass="53365">MSFDDEMDHDAYSEDDGSEATSSGEEEMDANEDDAINDGMDEFTQRAYGPKPGELDRKVLEVDELHEEMTGIISEVQAVIPVNVGTARILLTQFLWNKEKLMEATFGGWMRPCGLLELLEAIFGDKGLLLISSGSCSQIQCIGTGCKVLIEEEQALKYLGSGPATQKFKKLTLNVFVEANRRIKWCPAPGCGKVIKVAAAGPRQILCSCNHLWCFCCGESWHRPVDCRVLRNWLKRSSSDSETNTWKRVHTRDCPKCHTAIEKNGGCNHMTCRSAACKYEFCWVCMGDWKQHMASYSCNKFEDATVIEANNIREMAKRALERYLHYYDRYLNHQQSLRLEERLNKVVREKMDDMQKGGASWIEVRFFLKGIEALTEARRTLMYTYPFAYYLKPDNETRIFEDNQTDLEMATEALSELLEAQWGGQDVTELKHKVLDKSSYVDKRRLVLLKHCEEGMERDAWKYTE</sequence>